<evidence type="ECO:0000313" key="1">
    <source>
        <dbReference type="EMBL" id="SEL07648.1"/>
    </source>
</evidence>
<dbReference type="RefSeq" id="WP_093322752.1">
    <property type="nucleotide sequence ID" value="NZ_FOAF01000001.1"/>
</dbReference>
<dbReference type="OrthoDB" id="714262at2"/>
<organism evidence="1 2">
    <name type="scientific">Olivibacter domesticus</name>
    <name type="common">Pseudosphingobacterium domesticum</name>
    <dbReference type="NCBI Taxonomy" id="407022"/>
    <lineage>
        <taxon>Bacteria</taxon>
        <taxon>Pseudomonadati</taxon>
        <taxon>Bacteroidota</taxon>
        <taxon>Sphingobacteriia</taxon>
        <taxon>Sphingobacteriales</taxon>
        <taxon>Sphingobacteriaceae</taxon>
        <taxon>Olivibacter</taxon>
    </lineage>
</organism>
<accession>A0A1H7M9P1</accession>
<reference evidence="2" key="1">
    <citation type="submission" date="2016-10" db="EMBL/GenBank/DDBJ databases">
        <authorList>
            <person name="Varghese N."/>
            <person name="Submissions S."/>
        </authorList>
    </citation>
    <scope>NUCLEOTIDE SEQUENCE [LARGE SCALE GENOMIC DNA]</scope>
    <source>
        <strain evidence="2">DSM 18733</strain>
    </source>
</reference>
<proteinExistence type="predicted"/>
<dbReference type="STRING" id="407022.SAMN05661044_01910"/>
<protein>
    <submittedName>
        <fullName evidence="1">Uncharacterized protein</fullName>
    </submittedName>
</protein>
<dbReference type="Proteomes" id="UP000199421">
    <property type="component" value="Unassembled WGS sequence"/>
</dbReference>
<dbReference type="AlphaFoldDB" id="A0A1H7M9P1"/>
<dbReference type="EMBL" id="FOAF01000001">
    <property type="protein sequence ID" value="SEL07648.1"/>
    <property type="molecule type" value="Genomic_DNA"/>
</dbReference>
<name>A0A1H7M9P1_OLID1</name>
<evidence type="ECO:0000313" key="2">
    <source>
        <dbReference type="Proteomes" id="UP000199421"/>
    </source>
</evidence>
<keyword evidence="2" id="KW-1185">Reference proteome</keyword>
<sequence>MILCPPFFFLTSLFIFLSYHQLNAQYIINKNQTKLVPYKTFEFDTLSNGPIVSRYLDTLQNKQKTILLNEVNIYSRPTYKTDSLSLRKDFSPVFNYRRPTFTSIFSNTSSARSANSTSSILTLDVLRVVSLFGKKKDKTYKLQQLLIEEEKERYIDHIFSKSEIKKLTHLTDDSLTLFIEQYRAGIYPLEDQYNRLMYIKKSLAEFKKKTP</sequence>
<gene>
    <name evidence="1" type="ORF">SAMN05661044_01910</name>
</gene>